<dbReference type="EMBL" id="JAUUTY010000005">
    <property type="protein sequence ID" value="KAK1632849.1"/>
    <property type="molecule type" value="Genomic_DNA"/>
</dbReference>
<dbReference type="Pfam" id="PF03478">
    <property type="entry name" value="Beta-prop_KIB1-4"/>
    <property type="match status" value="1"/>
</dbReference>
<dbReference type="EMBL" id="JAUUTY010000005">
    <property type="protein sequence ID" value="KAK1632851.1"/>
    <property type="molecule type" value="Genomic_DNA"/>
</dbReference>
<evidence type="ECO:0000313" key="4">
    <source>
        <dbReference type="EMBL" id="KAK1632851.1"/>
    </source>
</evidence>
<proteinExistence type="predicted"/>
<dbReference type="InterPro" id="IPR005174">
    <property type="entry name" value="KIB1-4_b-propeller"/>
</dbReference>
<dbReference type="PANTHER" id="PTHR44259:SF111">
    <property type="entry name" value="OS04G0167600 PROTEIN"/>
    <property type="match status" value="1"/>
</dbReference>
<dbReference type="PANTHER" id="PTHR44259">
    <property type="entry name" value="OS07G0183000 PROTEIN-RELATED"/>
    <property type="match status" value="1"/>
</dbReference>
<reference evidence="4" key="1">
    <citation type="submission" date="2023-07" db="EMBL/GenBank/DDBJ databases">
        <title>A chromosome-level genome assembly of Lolium multiflorum.</title>
        <authorList>
            <person name="Chen Y."/>
            <person name="Copetti D."/>
            <person name="Kolliker R."/>
            <person name="Studer B."/>
        </authorList>
    </citation>
    <scope>NUCLEOTIDE SEQUENCE</scope>
    <source>
        <strain evidence="4">02402/16</strain>
        <tissue evidence="4">Leaf</tissue>
    </source>
</reference>
<name>A0AAD8W526_LOLMU</name>
<evidence type="ECO:0000256" key="1">
    <source>
        <dbReference type="SAM" id="MobiDB-lite"/>
    </source>
</evidence>
<sequence length="365" mass="39264">MAKRQQLAPSGTSQQDCSSRLPPELTERIGELLPSGREAAAFRSVCSTWRAAVPFSSFAPVVMLPFDPQSSDGAVQFYRVTDGEVFTKKLPAVRGKALCGSSHGWLALVDKVAAMTLLNPFTGATAELPPPGEQIKLGAVVLSSPPGTVGCVAVAAIERSVMVAFCRVGVDRAWSLLGTNLKCCVRGIVHCCGRFVAIGYDGEISILDVASAAVPNATPVPYFCFPDPLIIRSYLQVNGELHVIGNVVRTSVRKRTITYRTHVYKCDVFAAGTPVWSRVTSNTDLTIFVSNNFMSSFGGASVPGLDSNSVCFSEHLYGRPHHQLEIIKISNGRSQLLAYHPRIKGSEALCWIKPNLWPKGANANA</sequence>
<feature type="region of interest" description="Disordered" evidence="1">
    <location>
        <begin position="1"/>
        <end position="21"/>
    </location>
</feature>
<keyword evidence="5" id="KW-1185">Reference proteome</keyword>
<dbReference type="Proteomes" id="UP001231189">
    <property type="component" value="Unassembled WGS sequence"/>
</dbReference>
<evidence type="ECO:0000313" key="5">
    <source>
        <dbReference type="Proteomes" id="UP001231189"/>
    </source>
</evidence>
<accession>A0AAD8W526</accession>
<protein>
    <recommendedName>
        <fullName evidence="2">KIB1-4 beta-propeller domain-containing protein</fullName>
    </recommendedName>
</protein>
<dbReference type="AlphaFoldDB" id="A0AAD8W526"/>
<feature type="compositionally biased region" description="Polar residues" evidence="1">
    <location>
        <begin position="7"/>
        <end position="18"/>
    </location>
</feature>
<organism evidence="4 5">
    <name type="scientific">Lolium multiflorum</name>
    <name type="common">Italian ryegrass</name>
    <name type="synonym">Lolium perenne subsp. multiflorum</name>
    <dbReference type="NCBI Taxonomy" id="4521"/>
    <lineage>
        <taxon>Eukaryota</taxon>
        <taxon>Viridiplantae</taxon>
        <taxon>Streptophyta</taxon>
        <taxon>Embryophyta</taxon>
        <taxon>Tracheophyta</taxon>
        <taxon>Spermatophyta</taxon>
        <taxon>Magnoliopsida</taxon>
        <taxon>Liliopsida</taxon>
        <taxon>Poales</taxon>
        <taxon>Poaceae</taxon>
        <taxon>BOP clade</taxon>
        <taxon>Pooideae</taxon>
        <taxon>Poodae</taxon>
        <taxon>Poeae</taxon>
        <taxon>Poeae Chloroplast Group 2 (Poeae type)</taxon>
        <taxon>Loliodinae</taxon>
        <taxon>Loliinae</taxon>
        <taxon>Lolium</taxon>
    </lineage>
</organism>
<dbReference type="InterPro" id="IPR050942">
    <property type="entry name" value="F-box_BR-signaling"/>
</dbReference>
<gene>
    <name evidence="3" type="ORF">QYE76_007164</name>
    <name evidence="4" type="ORF">QYE76_007166</name>
</gene>
<evidence type="ECO:0000259" key="2">
    <source>
        <dbReference type="Pfam" id="PF03478"/>
    </source>
</evidence>
<evidence type="ECO:0000313" key="3">
    <source>
        <dbReference type="EMBL" id="KAK1632849.1"/>
    </source>
</evidence>
<comment type="caution">
    <text evidence="4">The sequence shown here is derived from an EMBL/GenBank/DDBJ whole genome shotgun (WGS) entry which is preliminary data.</text>
</comment>
<feature type="domain" description="KIB1-4 beta-propeller" evidence="2">
    <location>
        <begin position="77"/>
        <end position="320"/>
    </location>
</feature>